<dbReference type="AlphaFoldDB" id="A0A2M8Q601"/>
<dbReference type="Proteomes" id="UP000230790">
    <property type="component" value="Unassembled WGS sequence"/>
</dbReference>
<comment type="caution">
    <text evidence="2">The sequence shown here is derived from an EMBL/GenBank/DDBJ whole genome shotgun (WGS) entry which is preliminary data.</text>
</comment>
<dbReference type="Gene3D" id="1.20.58.760">
    <property type="entry name" value="Peptidase M41"/>
    <property type="match status" value="1"/>
</dbReference>
<protein>
    <recommendedName>
        <fullName evidence="1">Peptidase M41 domain-containing protein</fullName>
    </recommendedName>
</protein>
<dbReference type="GO" id="GO:0004176">
    <property type="term" value="F:ATP-dependent peptidase activity"/>
    <property type="evidence" value="ECO:0007669"/>
    <property type="project" value="InterPro"/>
</dbReference>
<gene>
    <name evidence="2" type="ORF">CUN48_20040</name>
</gene>
<dbReference type="Pfam" id="PF01434">
    <property type="entry name" value="Peptidase_M41"/>
    <property type="match status" value="1"/>
</dbReference>
<evidence type="ECO:0000259" key="1">
    <source>
        <dbReference type="Pfam" id="PF01434"/>
    </source>
</evidence>
<name>A0A2M8Q601_9CHLR</name>
<feature type="domain" description="Peptidase M41" evidence="1">
    <location>
        <begin position="1"/>
        <end position="46"/>
    </location>
</feature>
<dbReference type="InterPro" id="IPR000642">
    <property type="entry name" value="Peptidase_M41"/>
</dbReference>
<dbReference type="SUPFAM" id="SSF140990">
    <property type="entry name" value="FtsH protease domain-like"/>
    <property type="match status" value="1"/>
</dbReference>
<proteinExistence type="predicted"/>
<evidence type="ECO:0000313" key="3">
    <source>
        <dbReference type="Proteomes" id="UP000230790"/>
    </source>
</evidence>
<dbReference type="GO" id="GO:0004222">
    <property type="term" value="F:metalloendopeptidase activity"/>
    <property type="evidence" value="ECO:0007669"/>
    <property type="project" value="InterPro"/>
</dbReference>
<dbReference type="GO" id="GO:0005524">
    <property type="term" value="F:ATP binding"/>
    <property type="evidence" value="ECO:0007669"/>
    <property type="project" value="InterPro"/>
</dbReference>
<accession>A0A2M8Q601</accession>
<reference evidence="2 3" key="1">
    <citation type="submission" date="2017-11" db="EMBL/GenBank/DDBJ databases">
        <title>Evolution of Phototrophy in the Chloroflexi Phylum Driven by Horizontal Gene Transfer.</title>
        <authorList>
            <person name="Ward L.M."/>
            <person name="Hemp J."/>
            <person name="Shih P.M."/>
            <person name="Mcglynn S.E."/>
            <person name="Fischer W."/>
        </authorList>
    </citation>
    <scope>NUCLEOTIDE SEQUENCE [LARGE SCALE GENOMIC DNA]</scope>
    <source>
        <strain evidence="2">JP3_7</strain>
    </source>
</reference>
<feature type="non-terminal residue" evidence="2">
    <location>
        <position position="1"/>
    </location>
</feature>
<dbReference type="InterPro" id="IPR037219">
    <property type="entry name" value="Peptidase_M41-like"/>
</dbReference>
<sequence>SEVSKIIWRAYSRAKQLLTDNRDKLVAVAKALLERETLDANEFRAVIGLAALPAPAPSQNGMPA</sequence>
<organism evidence="2 3">
    <name type="scientific">Candidatus Thermofonsia Clade 3 bacterium</name>
    <dbReference type="NCBI Taxonomy" id="2364212"/>
    <lineage>
        <taxon>Bacteria</taxon>
        <taxon>Bacillati</taxon>
        <taxon>Chloroflexota</taxon>
        <taxon>Candidatus Thermofontia</taxon>
        <taxon>Candidatus Thermofonsia Clade 3</taxon>
    </lineage>
</organism>
<evidence type="ECO:0000313" key="2">
    <source>
        <dbReference type="EMBL" id="PJF45216.1"/>
    </source>
</evidence>
<dbReference type="EMBL" id="PGTN01001331">
    <property type="protein sequence ID" value="PJF45216.1"/>
    <property type="molecule type" value="Genomic_DNA"/>
</dbReference>
<dbReference type="GO" id="GO:0006508">
    <property type="term" value="P:proteolysis"/>
    <property type="evidence" value="ECO:0007669"/>
    <property type="project" value="InterPro"/>
</dbReference>